<accession>A0AAT9LDL7</accession>
<feature type="transmembrane region" description="Helical" evidence="1">
    <location>
        <begin position="56"/>
        <end position="75"/>
    </location>
</feature>
<reference evidence="2" key="1">
    <citation type="submission" date="2020-10" db="EMBL/GenBank/DDBJ databases">
        <authorList>
            <person name="Kadnikov V."/>
            <person name="Beletsky A.V."/>
            <person name="Mardanov A.V."/>
            <person name="Karnachuk O.V."/>
            <person name="Ravin N.V."/>
        </authorList>
    </citation>
    <scope>NUCLEOTIDE SEQUENCE</scope>
    <source>
        <strain evidence="2">Bu02</strain>
    </source>
</reference>
<evidence type="ECO:0008006" key="3">
    <source>
        <dbReference type="Google" id="ProtNLM"/>
    </source>
</evidence>
<gene>
    <name evidence="2" type="ORF">IMF26_03475</name>
</gene>
<protein>
    <recommendedName>
        <fullName evidence="3">DUF1440 domain-containing protein</fullName>
    </recommendedName>
</protein>
<dbReference type="InterPro" id="IPR046739">
    <property type="entry name" value="DUF6789"/>
</dbReference>
<evidence type="ECO:0000256" key="1">
    <source>
        <dbReference type="SAM" id="Phobius"/>
    </source>
</evidence>
<dbReference type="EMBL" id="CP062796">
    <property type="protein sequence ID" value="QUL99139.1"/>
    <property type="molecule type" value="Genomic_DNA"/>
</dbReference>
<feature type="transmembrane region" description="Helical" evidence="1">
    <location>
        <begin position="7"/>
        <end position="26"/>
    </location>
</feature>
<dbReference type="Pfam" id="PF20587">
    <property type="entry name" value="DUF6789"/>
    <property type="match status" value="1"/>
</dbReference>
<keyword evidence="1" id="KW-0812">Transmembrane</keyword>
<sequence>MRNLWTRALWGGVIGVIFKDAILLLGRGAGWVKTNLLASIAGIVTSRATASSPSGMILGFVIHVLWGAVWALLFTAVVRAFHSRHNIIAGIINGLVVWLLWGLVLPPLGMGTQPWILGTATTVFTLLACLAYGLAVGYAVSEEAVLAR</sequence>
<proteinExistence type="predicted"/>
<dbReference type="AlphaFoldDB" id="A0AAT9LDL7"/>
<reference evidence="2" key="2">
    <citation type="journal article" date="2023" name="Biology">
        <title>Prokaryotic Life Associated with Coal-Fire Gas Vents Revealed by Metagenomics.</title>
        <authorList>
            <person name="Kadnikov V.V."/>
            <person name="Mardanov A.V."/>
            <person name="Beletsky A.V."/>
            <person name="Karnachuk O.V."/>
            <person name="Ravin N.V."/>
        </authorList>
    </citation>
    <scope>NUCLEOTIDE SEQUENCE</scope>
    <source>
        <strain evidence="2">Bu02</strain>
    </source>
</reference>
<evidence type="ECO:0000313" key="2">
    <source>
        <dbReference type="EMBL" id="QUL99139.1"/>
    </source>
</evidence>
<dbReference type="KEGG" id="fcz:IMF26_03475"/>
<name>A0AAT9LDL7_9FIRM</name>
<keyword evidence="1" id="KW-1133">Transmembrane helix</keyword>
<feature type="transmembrane region" description="Helical" evidence="1">
    <location>
        <begin position="115"/>
        <end position="140"/>
    </location>
</feature>
<keyword evidence="1" id="KW-0472">Membrane</keyword>
<organism evidence="2">
    <name type="scientific">Candidatus Fermentithermobacillus carboniphilus</name>
    <dbReference type="NCBI Taxonomy" id="3085328"/>
    <lineage>
        <taxon>Bacteria</taxon>
        <taxon>Bacillati</taxon>
        <taxon>Bacillota</taxon>
        <taxon>Candidatus Fermentithermobacillia</taxon>
        <taxon>Candidatus Fermentithermobacillales</taxon>
        <taxon>Candidatus Fermentithermobacillaceae</taxon>
        <taxon>Candidatus Fermentithermobacillus</taxon>
    </lineage>
</organism>
<feature type="transmembrane region" description="Helical" evidence="1">
    <location>
        <begin position="87"/>
        <end position="109"/>
    </location>
</feature>